<dbReference type="Proteomes" id="UP000184267">
    <property type="component" value="Unassembled WGS sequence"/>
</dbReference>
<evidence type="ECO:0000313" key="1">
    <source>
        <dbReference type="EMBL" id="OJT06687.1"/>
    </source>
</evidence>
<comment type="caution">
    <text evidence="1">The sequence shown here is derived from an EMBL/GenBank/DDBJ whole genome shotgun (WGS) entry which is preliminary data.</text>
</comment>
<dbReference type="AlphaFoldDB" id="A0A1M2VGJ6"/>
<proteinExistence type="predicted"/>
<organism evidence="1 2">
    <name type="scientific">Trametes pubescens</name>
    <name type="common">White-rot fungus</name>
    <dbReference type="NCBI Taxonomy" id="154538"/>
    <lineage>
        <taxon>Eukaryota</taxon>
        <taxon>Fungi</taxon>
        <taxon>Dikarya</taxon>
        <taxon>Basidiomycota</taxon>
        <taxon>Agaricomycotina</taxon>
        <taxon>Agaricomycetes</taxon>
        <taxon>Polyporales</taxon>
        <taxon>Polyporaceae</taxon>
        <taxon>Trametes</taxon>
    </lineage>
</organism>
<evidence type="ECO:0000313" key="2">
    <source>
        <dbReference type="Proteomes" id="UP000184267"/>
    </source>
</evidence>
<feature type="non-terminal residue" evidence="1">
    <location>
        <position position="66"/>
    </location>
</feature>
<accession>A0A1M2VGJ6</accession>
<sequence length="66" mass="6944">MIESKVYINALLATLNVRQSLAESGSIALSRTAYDTEPNNADPQVYGGGSVTTIGFVTASGIHKED</sequence>
<gene>
    <name evidence="1" type="ORF">TRAPUB_2460</name>
</gene>
<keyword evidence="2" id="KW-1185">Reference proteome</keyword>
<protein>
    <submittedName>
        <fullName evidence="1">Uncharacterized protein</fullName>
    </submittedName>
</protein>
<dbReference type="EMBL" id="MNAD01001276">
    <property type="protein sequence ID" value="OJT06687.1"/>
    <property type="molecule type" value="Genomic_DNA"/>
</dbReference>
<name>A0A1M2VGJ6_TRAPU</name>
<reference evidence="1 2" key="1">
    <citation type="submission" date="2016-10" db="EMBL/GenBank/DDBJ databases">
        <title>Genome sequence of the basidiomycete white-rot fungus Trametes pubescens.</title>
        <authorList>
            <person name="Makela M.R."/>
            <person name="Granchi Z."/>
            <person name="Peng M."/>
            <person name="De Vries R.P."/>
            <person name="Grigoriev I."/>
            <person name="Riley R."/>
            <person name="Hilden K."/>
        </authorList>
    </citation>
    <scope>NUCLEOTIDE SEQUENCE [LARGE SCALE GENOMIC DNA]</scope>
    <source>
        <strain evidence="1 2">FBCC735</strain>
    </source>
</reference>